<keyword evidence="2" id="KW-0813">Transport</keyword>
<reference evidence="11 12" key="1">
    <citation type="journal article" date="2013" name="Genome Announc.">
        <title>Genome of the haloarchaeon Natronomonas moolapensis, a neutrophilic member of a previously haloalkaliphilic genus.</title>
        <authorList>
            <person name="Dyall-Smith M.L."/>
            <person name="Pfeiffer F."/>
            <person name="Oberwinkler T."/>
            <person name="Klee K."/>
            <person name="Rampp M."/>
            <person name="Palm P."/>
            <person name="Gross K."/>
            <person name="Schuster S.C."/>
            <person name="Oesterhelt D."/>
        </authorList>
    </citation>
    <scope>NUCLEOTIDE SEQUENCE [LARGE SCALE GENOMIC DNA]</scope>
    <source>
        <strain evidence="12">DSM 18674 / JCM 14361 / 8.8.11</strain>
    </source>
</reference>
<evidence type="ECO:0000256" key="8">
    <source>
        <dbReference type="ARBA" id="ARBA00023136"/>
    </source>
</evidence>
<evidence type="ECO:0000256" key="9">
    <source>
        <dbReference type="ARBA" id="ARBA00031636"/>
    </source>
</evidence>
<keyword evidence="3" id="KW-0050">Antiport</keyword>
<evidence type="ECO:0000313" key="11">
    <source>
        <dbReference type="EMBL" id="CCQ36237.1"/>
    </source>
</evidence>
<dbReference type="NCBIfam" id="TIGR00797">
    <property type="entry name" value="matE"/>
    <property type="match status" value="1"/>
</dbReference>
<evidence type="ECO:0000256" key="5">
    <source>
        <dbReference type="ARBA" id="ARBA00022692"/>
    </source>
</evidence>
<proteinExistence type="predicted"/>
<organism evidence="11 12">
    <name type="scientific">Natronomonas moolapensis (strain DSM 18674 / CECT 7526 / JCM 14361 / 8.8.11)</name>
    <dbReference type="NCBI Taxonomy" id="268739"/>
    <lineage>
        <taxon>Archaea</taxon>
        <taxon>Methanobacteriati</taxon>
        <taxon>Methanobacteriota</taxon>
        <taxon>Stenosarchaea group</taxon>
        <taxon>Halobacteria</taxon>
        <taxon>Halobacteriales</taxon>
        <taxon>Natronomonadaceae</taxon>
        <taxon>Natronomonas</taxon>
    </lineage>
</organism>
<evidence type="ECO:0000256" key="4">
    <source>
        <dbReference type="ARBA" id="ARBA00022475"/>
    </source>
</evidence>
<evidence type="ECO:0000256" key="1">
    <source>
        <dbReference type="ARBA" id="ARBA00004651"/>
    </source>
</evidence>
<dbReference type="HOGENOM" id="CLU_012893_5_3_2"/>
<dbReference type="eggNOG" id="arCOG01731">
    <property type="taxonomic scope" value="Archaea"/>
</dbReference>
<feature type="transmembrane region" description="Helical" evidence="10">
    <location>
        <begin position="142"/>
        <end position="160"/>
    </location>
</feature>
<gene>
    <name evidence="11" type="ordered locus">Nmlp_2054</name>
</gene>
<dbReference type="PANTHER" id="PTHR43298">
    <property type="entry name" value="MULTIDRUG RESISTANCE PROTEIN NORM-RELATED"/>
    <property type="match status" value="1"/>
</dbReference>
<dbReference type="STRING" id="268739.Nmlp_2054"/>
<evidence type="ECO:0000256" key="10">
    <source>
        <dbReference type="SAM" id="Phobius"/>
    </source>
</evidence>
<feature type="transmembrane region" description="Helical" evidence="10">
    <location>
        <begin position="369"/>
        <end position="387"/>
    </location>
</feature>
<feature type="transmembrane region" description="Helical" evidence="10">
    <location>
        <begin position="399"/>
        <end position="418"/>
    </location>
</feature>
<protein>
    <recommendedName>
        <fullName evidence="9">Multidrug-efflux transporter</fullName>
    </recommendedName>
</protein>
<feature type="transmembrane region" description="Helical" evidence="10">
    <location>
        <begin position="268"/>
        <end position="290"/>
    </location>
</feature>
<feature type="transmembrane region" description="Helical" evidence="10">
    <location>
        <begin position="424"/>
        <end position="448"/>
    </location>
</feature>
<dbReference type="InterPro" id="IPR050222">
    <property type="entry name" value="MATE_MdtK"/>
</dbReference>
<evidence type="ECO:0000256" key="7">
    <source>
        <dbReference type="ARBA" id="ARBA00023065"/>
    </source>
</evidence>
<keyword evidence="6 10" id="KW-1133">Transmembrane helix</keyword>
<feature type="transmembrane region" description="Helical" evidence="10">
    <location>
        <begin position="44"/>
        <end position="65"/>
    </location>
</feature>
<dbReference type="InterPro" id="IPR002528">
    <property type="entry name" value="MATE_fam"/>
</dbReference>
<dbReference type="Proteomes" id="UP000011867">
    <property type="component" value="Chromosome"/>
</dbReference>
<evidence type="ECO:0000313" key="12">
    <source>
        <dbReference type="Proteomes" id="UP000011867"/>
    </source>
</evidence>
<feature type="transmembrane region" description="Helical" evidence="10">
    <location>
        <begin position="103"/>
        <end position="122"/>
    </location>
</feature>
<dbReference type="GO" id="GO:0015297">
    <property type="term" value="F:antiporter activity"/>
    <property type="evidence" value="ECO:0007669"/>
    <property type="project" value="UniProtKB-KW"/>
</dbReference>
<accession>M1XKN8</accession>
<evidence type="ECO:0000256" key="2">
    <source>
        <dbReference type="ARBA" id="ARBA00022448"/>
    </source>
</evidence>
<keyword evidence="7" id="KW-0406">Ion transport</keyword>
<name>M1XKN8_NATM8</name>
<keyword evidence="4" id="KW-1003">Cell membrane</keyword>
<feature type="transmembrane region" description="Helical" evidence="10">
    <location>
        <begin position="71"/>
        <end position="91"/>
    </location>
</feature>
<dbReference type="GO" id="GO:0042910">
    <property type="term" value="F:xenobiotic transmembrane transporter activity"/>
    <property type="evidence" value="ECO:0007669"/>
    <property type="project" value="InterPro"/>
</dbReference>
<dbReference type="Pfam" id="PF01554">
    <property type="entry name" value="MatE"/>
    <property type="match status" value="2"/>
</dbReference>
<sequence>MSRIGVALEAAGVIEQRRLRAVTDLAWPRVITGFAIMSKQAVDLALVGIALGSAAVAGLAFAGAFWLLGKFLAIGLAGGTVALVSQQYGAGNDAQASLVVKQSVLLAAVVSVPTAAAFALAAEPLVALVGGDAGAAAVGDGALYLSIAALGLPFEFVNMIASRTYAAVGDTLTPMVIRSLGATINVVLSAALIFGAGLGVAGAAIGTVASLAAVTLAFLPGMVGRSYGGRGSLPVPVRADRPHLALGTLRELASVSGPLIGRRLAEGIVTFPLLTIAAGFGPVVVAAYAAARRIRALMDCISWGFSIAASTLVGQRLGADDEPEATAYGAAILRLSAATSLVTTVVVLAVARPIAGVFVEPAELDAATVFVRVAALSAVALAIKASATGVLRGAGDTRIPFYAALLALYVFALPAAALGRVTAIGVAGLYAALVFEAAIPALVTGWRFRSGRWRAVSRQYRPPATGD</sequence>
<dbReference type="EMBL" id="HF582854">
    <property type="protein sequence ID" value="CCQ36237.1"/>
    <property type="molecule type" value="Genomic_DNA"/>
</dbReference>
<keyword evidence="5 10" id="KW-0812">Transmembrane</keyword>
<keyword evidence="12" id="KW-1185">Reference proteome</keyword>
<dbReference type="PIRSF" id="PIRSF006603">
    <property type="entry name" value="DinF"/>
    <property type="match status" value="1"/>
</dbReference>
<dbReference type="GO" id="GO:0005886">
    <property type="term" value="C:plasma membrane"/>
    <property type="evidence" value="ECO:0007669"/>
    <property type="project" value="UniProtKB-SubCell"/>
</dbReference>
<comment type="subcellular location">
    <subcellularLocation>
        <location evidence="1">Cell membrane</location>
        <topology evidence="1">Multi-pass membrane protein</topology>
    </subcellularLocation>
</comment>
<dbReference type="KEGG" id="nmo:Nmlp_2054"/>
<dbReference type="InterPro" id="IPR048279">
    <property type="entry name" value="MdtK-like"/>
</dbReference>
<evidence type="ECO:0000256" key="6">
    <source>
        <dbReference type="ARBA" id="ARBA00022989"/>
    </source>
</evidence>
<dbReference type="GO" id="GO:0006811">
    <property type="term" value="P:monoatomic ion transport"/>
    <property type="evidence" value="ECO:0007669"/>
    <property type="project" value="UniProtKB-KW"/>
</dbReference>
<feature type="transmembrane region" description="Helical" evidence="10">
    <location>
        <begin position="326"/>
        <end position="349"/>
    </location>
</feature>
<dbReference type="PANTHER" id="PTHR43298:SF2">
    <property type="entry name" value="FMN_FAD EXPORTER YEEO-RELATED"/>
    <property type="match status" value="1"/>
</dbReference>
<dbReference type="AlphaFoldDB" id="M1XKN8"/>
<keyword evidence="8 10" id="KW-0472">Membrane</keyword>
<evidence type="ECO:0000256" key="3">
    <source>
        <dbReference type="ARBA" id="ARBA00022449"/>
    </source>
</evidence>